<proteinExistence type="predicted"/>
<comment type="caution">
    <text evidence="2">The sequence shown here is derived from an EMBL/GenBank/DDBJ whole genome shotgun (WGS) entry which is preliminary data.</text>
</comment>
<feature type="transmembrane region" description="Helical" evidence="1">
    <location>
        <begin position="70"/>
        <end position="88"/>
    </location>
</feature>
<dbReference type="Proteomes" id="UP000282028">
    <property type="component" value="Unassembled WGS sequence"/>
</dbReference>
<keyword evidence="1" id="KW-0812">Transmembrane</keyword>
<accession>A0A3M8BV57</accession>
<feature type="transmembrane region" description="Helical" evidence="1">
    <location>
        <begin position="41"/>
        <end position="58"/>
    </location>
</feature>
<keyword evidence="3" id="KW-1185">Reference proteome</keyword>
<reference evidence="2 3" key="1">
    <citation type="submission" date="2018-10" db="EMBL/GenBank/DDBJ databases">
        <title>Phylogenomics of Brevibacillus.</title>
        <authorList>
            <person name="Dunlap C."/>
        </authorList>
    </citation>
    <scope>NUCLEOTIDE SEQUENCE [LARGE SCALE GENOMIC DNA]</scope>
    <source>
        <strain evidence="2 3">JCM 12215</strain>
    </source>
</reference>
<name>A0A3M8BV57_9BACL</name>
<protein>
    <submittedName>
        <fullName evidence="2">Uncharacterized protein</fullName>
    </submittedName>
</protein>
<organism evidence="2 3">
    <name type="scientific">Brevibacillus invocatus</name>
    <dbReference type="NCBI Taxonomy" id="173959"/>
    <lineage>
        <taxon>Bacteria</taxon>
        <taxon>Bacillati</taxon>
        <taxon>Bacillota</taxon>
        <taxon>Bacilli</taxon>
        <taxon>Bacillales</taxon>
        <taxon>Paenibacillaceae</taxon>
        <taxon>Brevibacillus</taxon>
    </lineage>
</organism>
<sequence>MTLGIVLDVVITGEFDPVYGVPKAYYGEQSSWTGWVEQIPFVQNVLGAALLIFLVYIWRKGCWRIRGRIHYSLFTLSATGLLLFFHYWNMV</sequence>
<dbReference type="AlphaFoldDB" id="A0A3M8BV57"/>
<evidence type="ECO:0000256" key="1">
    <source>
        <dbReference type="SAM" id="Phobius"/>
    </source>
</evidence>
<evidence type="ECO:0000313" key="2">
    <source>
        <dbReference type="EMBL" id="RNB67302.1"/>
    </source>
</evidence>
<evidence type="ECO:0000313" key="3">
    <source>
        <dbReference type="Proteomes" id="UP000282028"/>
    </source>
</evidence>
<keyword evidence="1" id="KW-0472">Membrane</keyword>
<gene>
    <name evidence="2" type="ORF">EDM52_22735</name>
</gene>
<dbReference type="RefSeq" id="WP_122911190.1">
    <property type="nucleotide sequence ID" value="NZ_CBCSBE010000039.1"/>
</dbReference>
<dbReference type="EMBL" id="RHHR01000053">
    <property type="protein sequence ID" value="RNB67302.1"/>
    <property type="molecule type" value="Genomic_DNA"/>
</dbReference>
<keyword evidence="1" id="KW-1133">Transmembrane helix</keyword>